<reference evidence="2" key="2">
    <citation type="submission" date="2019-02" db="EMBL/GenBank/DDBJ databases">
        <title>Opniocepnalus argus Var Kimnra genome.</title>
        <authorList>
            <person name="Zhou C."/>
            <person name="Xiao S."/>
        </authorList>
    </citation>
    <scope>NUCLEOTIDE SEQUENCE [LARGE SCALE GENOMIC DNA]</scope>
</reference>
<evidence type="ECO:0000313" key="2">
    <source>
        <dbReference type="Proteomes" id="UP000503349"/>
    </source>
</evidence>
<dbReference type="AlphaFoldDB" id="A0A6G1PN44"/>
<reference evidence="1 2" key="1">
    <citation type="submission" date="2019-02" db="EMBL/GenBank/DDBJ databases">
        <title>Opniocepnalus argus genome.</title>
        <authorList>
            <person name="Zhou C."/>
            <person name="Xiao S."/>
        </authorList>
    </citation>
    <scope>NUCLEOTIDE SEQUENCE [LARGE SCALE GENOMIC DNA]</scope>
    <source>
        <strain evidence="1">OARG1902GOOAL</strain>
        <tissue evidence="1">Muscle</tissue>
    </source>
</reference>
<name>A0A6G1PN44_CHAAH</name>
<gene>
    <name evidence="1" type="ORF">EXN66_Car007268</name>
</gene>
<accession>A0A6G1PN44</accession>
<dbReference type="Proteomes" id="UP000503349">
    <property type="component" value="Chromosome 7"/>
</dbReference>
<evidence type="ECO:0000313" key="1">
    <source>
        <dbReference type="EMBL" id="KAF3691593.1"/>
    </source>
</evidence>
<organism evidence="1 2">
    <name type="scientific">Channa argus</name>
    <name type="common">Northern snakehead</name>
    <name type="synonym">Ophicephalus argus</name>
    <dbReference type="NCBI Taxonomy" id="215402"/>
    <lineage>
        <taxon>Eukaryota</taxon>
        <taxon>Metazoa</taxon>
        <taxon>Chordata</taxon>
        <taxon>Craniata</taxon>
        <taxon>Vertebrata</taxon>
        <taxon>Euteleostomi</taxon>
        <taxon>Actinopterygii</taxon>
        <taxon>Neopterygii</taxon>
        <taxon>Teleostei</taxon>
        <taxon>Neoteleostei</taxon>
        <taxon>Acanthomorphata</taxon>
        <taxon>Anabantaria</taxon>
        <taxon>Anabantiformes</taxon>
        <taxon>Channoidei</taxon>
        <taxon>Channidae</taxon>
        <taxon>Channa</taxon>
    </lineage>
</organism>
<proteinExistence type="predicted"/>
<protein>
    <submittedName>
        <fullName evidence="1">Uncharacterized protein</fullName>
    </submittedName>
</protein>
<sequence>MLPATLLQAGISLNMSPQNIPVCESVLHCSSQSSIMDNGDHVSKGPAFDHTLTSNDGPFLGIRSESKVQSDDQKNDLLKRKDLEQFPFRFLEVTVRTRGLFSESELQVYKEEEKLKQ</sequence>
<keyword evidence="2" id="KW-1185">Reference proteome</keyword>
<dbReference type="EMBL" id="CM015718">
    <property type="protein sequence ID" value="KAF3691593.1"/>
    <property type="molecule type" value="Genomic_DNA"/>
</dbReference>